<dbReference type="Gramene" id="FCD_00030265-RA">
    <property type="protein sequence ID" value="FCD_00030265-RA:cds"/>
    <property type="gene ID" value="FCD_00030265"/>
</dbReference>
<feature type="region of interest" description="Disordered" evidence="1">
    <location>
        <begin position="1"/>
        <end position="68"/>
    </location>
</feature>
<dbReference type="EMBL" id="BTGU01000017">
    <property type="protein sequence ID" value="GMN43658.1"/>
    <property type="molecule type" value="Genomic_DNA"/>
</dbReference>
<feature type="compositionally biased region" description="Basic residues" evidence="1">
    <location>
        <begin position="10"/>
        <end position="25"/>
    </location>
</feature>
<evidence type="ECO:0000256" key="1">
    <source>
        <dbReference type="SAM" id="MobiDB-lite"/>
    </source>
</evidence>
<organism evidence="2 3">
    <name type="scientific">Ficus carica</name>
    <name type="common">Common fig</name>
    <dbReference type="NCBI Taxonomy" id="3494"/>
    <lineage>
        <taxon>Eukaryota</taxon>
        <taxon>Viridiplantae</taxon>
        <taxon>Streptophyta</taxon>
        <taxon>Embryophyta</taxon>
        <taxon>Tracheophyta</taxon>
        <taxon>Spermatophyta</taxon>
        <taxon>Magnoliopsida</taxon>
        <taxon>eudicotyledons</taxon>
        <taxon>Gunneridae</taxon>
        <taxon>Pentapetalae</taxon>
        <taxon>rosids</taxon>
        <taxon>fabids</taxon>
        <taxon>Rosales</taxon>
        <taxon>Moraceae</taxon>
        <taxon>Ficeae</taxon>
        <taxon>Ficus</taxon>
    </lineage>
</organism>
<proteinExistence type="predicted"/>
<keyword evidence="3" id="KW-1185">Reference proteome</keyword>
<feature type="compositionally biased region" description="Basic and acidic residues" evidence="1">
    <location>
        <begin position="26"/>
        <end position="46"/>
    </location>
</feature>
<comment type="caution">
    <text evidence="2">The sequence shown here is derived from an EMBL/GenBank/DDBJ whole genome shotgun (WGS) entry which is preliminary data.</text>
</comment>
<protein>
    <submittedName>
        <fullName evidence="2">Uncharacterized protein</fullName>
    </submittedName>
</protein>
<reference evidence="2" key="1">
    <citation type="submission" date="2023-07" db="EMBL/GenBank/DDBJ databases">
        <title>draft genome sequence of fig (Ficus carica).</title>
        <authorList>
            <person name="Takahashi T."/>
            <person name="Nishimura K."/>
        </authorList>
    </citation>
    <scope>NUCLEOTIDE SEQUENCE</scope>
</reference>
<sequence length="89" mass="10549">MKQAATELARKRRVKRRQEKTRRQFSSRETKVWRSERASSAEEIRLRSPNAAPKRSPPTPCYRTHPPFLLHRRSPRPAGVVIWVLTFEK</sequence>
<dbReference type="AlphaFoldDB" id="A0AA88D2B3"/>
<dbReference type="Proteomes" id="UP001187192">
    <property type="component" value="Unassembled WGS sequence"/>
</dbReference>
<evidence type="ECO:0000313" key="2">
    <source>
        <dbReference type="EMBL" id="GMN43658.1"/>
    </source>
</evidence>
<accession>A0AA88D2B3</accession>
<name>A0AA88D2B3_FICCA</name>
<gene>
    <name evidence="2" type="ORF">TIFTF001_012869</name>
</gene>
<evidence type="ECO:0000313" key="3">
    <source>
        <dbReference type="Proteomes" id="UP001187192"/>
    </source>
</evidence>